<keyword evidence="11 12" id="KW-0407">Ion channel</keyword>
<evidence type="ECO:0000256" key="13">
    <source>
        <dbReference type="SAM" id="Phobius"/>
    </source>
</evidence>
<proteinExistence type="inferred from homology"/>
<dbReference type="GO" id="GO:0005886">
    <property type="term" value="C:plasma membrane"/>
    <property type="evidence" value="ECO:0007669"/>
    <property type="project" value="TreeGrafter"/>
</dbReference>
<dbReference type="Pfam" id="PF00858">
    <property type="entry name" value="ASC"/>
    <property type="match status" value="1"/>
</dbReference>
<name>A0A8T0FJE1_ARGBR</name>
<evidence type="ECO:0000256" key="10">
    <source>
        <dbReference type="ARBA" id="ARBA00023201"/>
    </source>
</evidence>
<evidence type="ECO:0000256" key="6">
    <source>
        <dbReference type="ARBA" id="ARBA00022989"/>
    </source>
</evidence>
<dbReference type="PANTHER" id="PTHR11690:SF248">
    <property type="entry name" value="PICKPOCKET 17, ISOFORM A"/>
    <property type="match status" value="1"/>
</dbReference>
<evidence type="ECO:0000256" key="4">
    <source>
        <dbReference type="ARBA" id="ARBA00022461"/>
    </source>
</evidence>
<keyword evidence="5 12" id="KW-0812">Transmembrane</keyword>
<keyword evidence="6 13" id="KW-1133">Transmembrane helix</keyword>
<dbReference type="Proteomes" id="UP000807504">
    <property type="component" value="Unassembled WGS sequence"/>
</dbReference>
<evidence type="ECO:0000313" key="15">
    <source>
        <dbReference type="Proteomes" id="UP000807504"/>
    </source>
</evidence>
<accession>A0A8T0FJE1</accession>
<keyword evidence="15" id="KW-1185">Reference proteome</keyword>
<dbReference type="AlphaFoldDB" id="A0A8T0FJE1"/>
<evidence type="ECO:0000256" key="5">
    <source>
        <dbReference type="ARBA" id="ARBA00022692"/>
    </source>
</evidence>
<keyword evidence="10 12" id="KW-0739">Sodium transport</keyword>
<dbReference type="PANTHER" id="PTHR11690">
    <property type="entry name" value="AMILORIDE-SENSITIVE SODIUM CHANNEL-RELATED"/>
    <property type="match status" value="1"/>
</dbReference>
<gene>
    <name evidence="14" type="ORF">HNY73_006895</name>
</gene>
<evidence type="ECO:0000313" key="14">
    <source>
        <dbReference type="EMBL" id="KAF8788903.1"/>
    </source>
</evidence>
<reference evidence="14" key="2">
    <citation type="submission" date="2020-06" db="EMBL/GenBank/DDBJ databases">
        <authorList>
            <person name="Sheffer M."/>
        </authorList>
    </citation>
    <scope>NUCLEOTIDE SEQUENCE</scope>
</reference>
<keyword evidence="4 12" id="KW-0894">Sodium channel</keyword>
<evidence type="ECO:0000256" key="2">
    <source>
        <dbReference type="ARBA" id="ARBA00007193"/>
    </source>
</evidence>
<dbReference type="EMBL" id="JABXBU010000012">
    <property type="protein sequence ID" value="KAF8788903.1"/>
    <property type="molecule type" value="Genomic_DNA"/>
</dbReference>
<comment type="caution">
    <text evidence="14">The sequence shown here is derived from an EMBL/GenBank/DDBJ whole genome shotgun (WGS) entry which is preliminary data.</text>
</comment>
<feature type="transmembrane region" description="Helical" evidence="13">
    <location>
        <begin position="74"/>
        <end position="95"/>
    </location>
</feature>
<comment type="similarity">
    <text evidence="2 12">Belongs to the amiloride-sensitive sodium channel (TC 1.A.6) family.</text>
</comment>
<evidence type="ECO:0000256" key="12">
    <source>
        <dbReference type="RuleBase" id="RU000679"/>
    </source>
</evidence>
<evidence type="ECO:0000256" key="9">
    <source>
        <dbReference type="ARBA" id="ARBA00023136"/>
    </source>
</evidence>
<keyword evidence="7" id="KW-0915">Sodium</keyword>
<evidence type="ECO:0000256" key="1">
    <source>
        <dbReference type="ARBA" id="ARBA00004141"/>
    </source>
</evidence>
<evidence type="ECO:0000256" key="11">
    <source>
        <dbReference type="ARBA" id="ARBA00023303"/>
    </source>
</evidence>
<protein>
    <submittedName>
        <fullName evidence="14">Uncharacterized protein</fullName>
    </submittedName>
</protein>
<organism evidence="14 15">
    <name type="scientific">Argiope bruennichi</name>
    <name type="common">Wasp spider</name>
    <name type="synonym">Aranea bruennichi</name>
    <dbReference type="NCBI Taxonomy" id="94029"/>
    <lineage>
        <taxon>Eukaryota</taxon>
        <taxon>Metazoa</taxon>
        <taxon>Ecdysozoa</taxon>
        <taxon>Arthropoda</taxon>
        <taxon>Chelicerata</taxon>
        <taxon>Arachnida</taxon>
        <taxon>Araneae</taxon>
        <taxon>Araneomorphae</taxon>
        <taxon>Entelegynae</taxon>
        <taxon>Araneoidea</taxon>
        <taxon>Araneidae</taxon>
        <taxon>Argiope</taxon>
    </lineage>
</organism>
<evidence type="ECO:0000256" key="3">
    <source>
        <dbReference type="ARBA" id="ARBA00022448"/>
    </source>
</evidence>
<feature type="transmembrane region" description="Helical" evidence="13">
    <location>
        <begin position="460"/>
        <end position="480"/>
    </location>
</feature>
<dbReference type="Gene3D" id="1.10.287.770">
    <property type="entry name" value="YojJ-like"/>
    <property type="match status" value="1"/>
</dbReference>
<keyword evidence="8 12" id="KW-0406">Ion transport</keyword>
<dbReference type="InterPro" id="IPR001873">
    <property type="entry name" value="ENaC"/>
</dbReference>
<keyword evidence="9 13" id="KW-0472">Membrane</keyword>
<comment type="subcellular location">
    <subcellularLocation>
        <location evidence="1">Membrane</location>
        <topology evidence="1">Multi-pass membrane protein</topology>
    </subcellularLocation>
</comment>
<evidence type="ECO:0000256" key="8">
    <source>
        <dbReference type="ARBA" id="ARBA00023065"/>
    </source>
</evidence>
<dbReference type="GO" id="GO:0015280">
    <property type="term" value="F:ligand-gated sodium channel activity"/>
    <property type="evidence" value="ECO:0007669"/>
    <property type="project" value="TreeGrafter"/>
</dbReference>
<evidence type="ECO:0000256" key="7">
    <source>
        <dbReference type="ARBA" id="ARBA00023053"/>
    </source>
</evidence>
<sequence>MDKKERRLPIKVDSVLHIPIYILQKQSYKSSIGSVGSIPCEKYLHSPQHDFSLVIENPHARASKGKYISKGYSAWLVFKSAVFLVCLTICFYQSVHFYKHYYTYPLTTGIIVINPKNYKIPAITFCVRSPFKLRDFCKKHPTLCERPIDVAAFCDLYKHYCKGDPSKLTIPKTGHFTTNPTGDPELEKFLFHSFRYYNITGGDSPVIMTPKVRKNAKYTVVENPFEHELRQGKFMRCFSYNLHLMSNTEPEVVENETNEEGNLKIVDFLIYSQLKDVFFAWSQDQVFFSVHSPFVPVNPLTEGDSLEPGFKYNVYIRLEEEHLRPPPYTTNCTDYIDLWNRNNRTGARSQEMCKTICYLSYTRKCFGCEKAKLILYDPENLCPERLNTTGCPYKFYAEVEPCKRRCKPSCVKLKYHYSVKKIETSEKRFAKRNYITVGVFVRDTDVTVLKHNPLYGAWEVFSYVGGLIGCWLGISVWTCFGISEKRFRKAAEVIQNFRNQSRLSVEEAIALKLHKY</sequence>
<keyword evidence="3 12" id="KW-0813">Transport</keyword>
<reference evidence="14" key="1">
    <citation type="journal article" date="2020" name="bioRxiv">
        <title>Chromosome-level reference genome of the European wasp spider Argiope bruennichi: a resource for studies on range expansion and evolutionary adaptation.</title>
        <authorList>
            <person name="Sheffer M.M."/>
            <person name="Hoppe A."/>
            <person name="Krehenwinkel H."/>
            <person name="Uhl G."/>
            <person name="Kuss A.W."/>
            <person name="Jensen L."/>
            <person name="Jensen C."/>
            <person name="Gillespie R.G."/>
            <person name="Hoff K.J."/>
            <person name="Prost S."/>
        </authorList>
    </citation>
    <scope>NUCLEOTIDE SEQUENCE</scope>
</reference>